<evidence type="ECO:0000256" key="1">
    <source>
        <dbReference type="ARBA" id="ARBA00004496"/>
    </source>
</evidence>
<evidence type="ECO:0000256" key="10">
    <source>
        <dbReference type="ARBA" id="ARBA00048799"/>
    </source>
</evidence>
<dbReference type="Proteomes" id="UP000318582">
    <property type="component" value="Unassembled WGS sequence"/>
</dbReference>
<evidence type="ECO:0000313" key="17">
    <source>
        <dbReference type="Proteomes" id="UP000318582"/>
    </source>
</evidence>
<evidence type="ECO:0000256" key="12">
    <source>
        <dbReference type="ARBA" id="ARBA00049103"/>
    </source>
</evidence>
<organism evidence="16 17">
    <name type="scientific">Powellomyces hirtus</name>
    <dbReference type="NCBI Taxonomy" id="109895"/>
    <lineage>
        <taxon>Eukaryota</taxon>
        <taxon>Fungi</taxon>
        <taxon>Fungi incertae sedis</taxon>
        <taxon>Chytridiomycota</taxon>
        <taxon>Chytridiomycota incertae sedis</taxon>
        <taxon>Chytridiomycetes</taxon>
        <taxon>Spizellomycetales</taxon>
        <taxon>Powellomycetaceae</taxon>
        <taxon>Powellomyces</taxon>
    </lineage>
</organism>
<evidence type="ECO:0000256" key="14">
    <source>
        <dbReference type="SAM" id="MobiDB-lite"/>
    </source>
</evidence>
<dbReference type="SUPFAM" id="SSF55729">
    <property type="entry name" value="Acyl-CoA N-acyltransferases (Nat)"/>
    <property type="match status" value="1"/>
</dbReference>
<keyword evidence="4" id="KW-0012">Acyltransferase</keyword>
<comment type="catalytic activity">
    <reaction evidence="9">
        <text>N-terminal L-methionyl-L-lysyl-[protein] + acetyl-CoA = N-terminal N(alpha)-acetyl-L-methionyl-L-lysyl-[protein] + CoA + H(+)</text>
        <dbReference type="Rhea" id="RHEA:50580"/>
        <dbReference type="Rhea" id="RHEA-COMP:12734"/>
        <dbReference type="Rhea" id="RHEA-COMP:12735"/>
        <dbReference type="ChEBI" id="CHEBI:15378"/>
        <dbReference type="ChEBI" id="CHEBI:57287"/>
        <dbReference type="ChEBI" id="CHEBI:57288"/>
        <dbReference type="ChEBI" id="CHEBI:133406"/>
        <dbReference type="ChEBI" id="CHEBI:133407"/>
        <dbReference type="EC" id="2.3.1.258"/>
    </reaction>
</comment>
<dbReference type="AlphaFoldDB" id="A0A507DW86"/>
<evidence type="ECO:0000259" key="15">
    <source>
        <dbReference type="PROSITE" id="PS51186"/>
    </source>
</evidence>
<dbReference type="InterPro" id="IPR051556">
    <property type="entry name" value="N-term/lysine_N-AcTrnsfr"/>
</dbReference>
<dbReference type="PANTHER" id="PTHR42919">
    <property type="entry name" value="N-ALPHA-ACETYLTRANSFERASE"/>
    <property type="match status" value="1"/>
</dbReference>
<feature type="compositionally biased region" description="Low complexity" evidence="14">
    <location>
        <begin position="14"/>
        <end position="29"/>
    </location>
</feature>
<evidence type="ECO:0000256" key="2">
    <source>
        <dbReference type="ARBA" id="ARBA00022490"/>
    </source>
</evidence>
<dbReference type="EMBL" id="QEAQ01000088">
    <property type="protein sequence ID" value="TPX56003.1"/>
    <property type="molecule type" value="Genomic_DNA"/>
</dbReference>
<reference evidence="16 17" key="1">
    <citation type="journal article" date="2019" name="Sci. Rep.">
        <title>Comparative genomics of chytrid fungi reveal insights into the obligate biotrophic and pathogenic lifestyle of Synchytrium endobioticum.</title>
        <authorList>
            <person name="van de Vossenberg B.T.L.H."/>
            <person name="Warris S."/>
            <person name="Nguyen H.D.T."/>
            <person name="van Gent-Pelzer M.P.E."/>
            <person name="Joly D.L."/>
            <person name="van de Geest H.C."/>
            <person name="Bonants P.J.M."/>
            <person name="Smith D.S."/>
            <person name="Levesque C.A."/>
            <person name="van der Lee T.A.J."/>
        </authorList>
    </citation>
    <scope>NUCLEOTIDE SEQUENCE [LARGE SCALE GENOMIC DNA]</scope>
    <source>
        <strain evidence="16 17">CBS 809.83</strain>
    </source>
</reference>
<evidence type="ECO:0000256" key="3">
    <source>
        <dbReference type="ARBA" id="ARBA00022679"/>
    </source>
</evidence>
<feature type="compositionally biased region" description="Polar residues" evidence="14">
    <location>
        <begin position="69"/>
        <end position="78"/>
    </location>
</feature>
<evidence type="ECO:0000256" key="5">
    <source>
        <dbReference type="ARBA" id="ARBA00039121"/>
    </source>
</evidence>
<comment type="catalytic activity">
    <reaction evidence="6">
        <text>N-terminal L-methionyl-L-seryl-[protein] + acetyl-CoA = N-terminal N(alpha)-acetyl-L-methionyl-L-seryl-[protein] + CoA + H(+)</text>
        <dbReference type="Rhea" id="RHEA:50568"/>
        <dbReference type="Rhea" id="RHEA-COMP:12728"/>
        <dbReference type="Rhea" id="RHEA-COMP:12729"/>
        <dbReference type="ChEBI" id="CHEBI:15378"/>
        <dbReference type="ChEBI" id="CHEBI:57287"/>
        <dbReference type="ChEBI" id="CHEBI:57288"/>
        <dbReference type="ChEBI" id="CHEBI:133400"/>
        <dbReference type="ChEBI" id="CHEBI:133401"/>
        <dbReference type="EC" id="2.3.1.258"/>
    </reaction>
</comment>
<comment type="catalytic activity">
    <reaction evidence="13">
        <text>N-terminal L-methionyl-L-threonyl-[protein] + acetyl-CoA = N-terminal N(alpha)-acetyl-L-methionyl-L-threonyl-[protein] + CoA + H(+)</text>
        <dbReference type="Rhea" id="RHEA:50576"/>
        <dbReference type="Rhea" id="RHEA-COMP:12732"/>
        <dbReference type="Rhea" id="RHEA-COMP:12733"/>
        <dbReference type="ChEBI" id="CHEBI:15378"/>
        <dbReference type="ChEBI" id="CHEBI:57287"/>
        <dbReference type="ChEBI" id="CHEBI:57288"/>
        <dbReference type="ChEBI" id="CHEBI:133404"/>
        <dbReference type="ChEBI" id="CHEBI:133405"/>
        <dbReference type="EC" id="2.3.1.258"/>
    </reaction>
</comment>
<comment type="subcellular location">
    <subcellularLocation>
        <location evidence="1">Cytoplasm</location>
    </subcellularLocation>
</comment>
<evidence type="ECO:0000256" key="7">
    <source>
        <dbReference type="ARBA" id="ARBA00048335"/>
    </source>
</evidence>
<feature type="compositionally biased region" description="Low complexity" evidence="14">
    <location>
        <begin position="131"/>
        <end position="146"/>
    </location>
</feature>
<keyword evidence="2" id="KW-0963">Cytoplasm</keyword>
<keyword evidence="3" id="KW-0808">Transferase</keyword>
<evidence type="ECO:0000256" key="9">
    <source>
        <dbReference type="ARBA" id="ARBA00048618"/>
    </source>
</evidence>
<proteinExistence type="predicted"/>
<dbReference type="GO" id="GO:0007064">
    <property type="term" value="P:mitotic sister chromatid cohesion"/>
    <property type="evidence" value="ECO:0007669"/>
    <property type="project" value="TreeGrafter"/>
</dbReference>
<evidence type="ECO:0000313" key="16">
    <source>
        <dbReference type="EMBL" id="TPX56003.1"/>
    </source>
</evidence>
<dbReference type="Gene3D" id="3.40.630.30">
    <property type="match status" value="1"/>
</dbReference>
<keyword evidence="17" id="KW-1185">Reference proteome</keyword>
<comment type="caution">
    <text evidence="16">The sequence shown here is derived from an EMBL/GenBank/DDBJ whole genome shotgun (WGS) entry which is preliminary data.</text>
</comment>
<comment type="catalytic activity">
    <reaction evidence="12">
        <text>N-terminal L-methionyl-L-leucyl-[protein] + acetyl-CoA = N-terminal N(alpha)-acetyl-L-methionyl-L-leucyl-[protein] + CoA + H(+)</text>
        <dbReference type="Rhea" id="RHEA:50520"/>
        <dbReference type="Rhea" id="RHEA-COMP:12711"/>
        <dbReference type="Rhea" id="RHEA-COMP:12712"/>
        <dbReference type="ChEBI" id="CHEBI:15378"/>
        <dbReference type="ChEBI" id="CHEBI:57287"/>
        <dbReference type="ChEBI" id="CHEBI:57288"/>
        <dbReference type="ChEBI" id="CHEBI:133377"/>
        <dbReference type="ChEBI" id="CHEBI:133378"/>
        <dbReference type="EC" id="2.3.1.258"/>
    </reaction>
</comment>
<dbReference type="GO" id="GO:0120518">
    <property type="term" value="F:protein N-terminal-methionine acetyltransferase activity"/>
    <property type="evidence" value="ECO:0007669"/>
    <property type="project" value="UniProtKB-EC"/>
</dbReference>
<comment type="catalytic activity">
    <reaction evidence="8">
        <text>N-terminal L-methionyl-L-phenylalanyl-[protein] + acetyl-CoA = N-terminal N(alpha)-acetyl-L-methionyl-L-phenylalanyl-[protein] + CoA + H(+)</text>
        <dbReference type="Rhea" id="RHEA:50528"/>
        <dbReference type="Rhea" id="RHEA-COMP:12715"/>
        <dbReference type="Rhea" id="RHEA-COMP:12716"/>
        <dbReference type="ChEBI" id="CHEBI:15378"/>
        <dbReference type="ChEBI" id="CHEBI:57287"/>
        <dbReference type="ChEBI" id="CHEBI:57288"/>
        <dbReference type="ChEBI" id="CHEBI:133382"/>
        <dbReference type="ChEBI" id="CHEBI:133383"/>
        <dbReference type="EC" id="2.3.1.258"/>
    </reaction>
</comment>
<feature type="region of interest" description="Disordered" evidence="14">
    <location>
        <begin position="1"/>
        <end position="105"/>
    </location>
</feature>
<dbReference type="InterPro" id="IPR000182">
    <property type="entry name" value="GNAT_dom"/>
</dbReference>
<evidence type="ECO:0000256" key="8">
    <source>
        <dbReference type="ARBA" id="ARBA00048490"/>
    </source>
</evidence>
<feature type="compositionally biased region" description="Low complexity" evidence="14">
    <location>
        <begin position="193"/>
        <end position="216"/>
    </location>
</feature>
<dbReference type="STRING" id="109895.A0A507DW86"/>
<dbReference type="Pfam" id="PF00583">
    <property type="entry name" value="Acetyltransf_1"/>
    <property type="match status" value="1"/>
</dbReference>
<evidence type="ECO:0000256" key="4">
    <source>
        <dbReference type="ARBA" id="ARBA00023315"/>
    </source>
</evidence>
<comment type="catalytic activity">
    <reaction evidence="11">
        <text>N-terminal L-methionyl-L-alanyl-[protein] + acetyl-CoA = N-terminal N(alpha)-acetyl-L-methionyl-L-alanyl-[protein] + CoA + H(+)</text>
        <dbReference type="Rhea" id="RHEA:50564"/>
        <dbReference type="Rhea" id="RHEA-COMP:12726"/>
        <dbReference type="Rhea" id="RHEA-COMP:12727"/>
        <dbReference type="ChEBI" id="CHEBI:15378"/>
        <dbReference type="ChEBI" id="CHEBI:57287"/>
        <dbReference type="ChEBI" id="CHEBI:57288"/>
        <dbReference type="ChEBI" id="CHEBI:133398"/>
        <dbReference type="ChEBI" id="CHEBI:133399"/>
        <dbReference type="EC" id="2.3.1.258"/>
    </reaction>
</comment>
<accession>A0A507DW86</accession>
<dbReference type="CDD" id="cd04301">
    <property type="entry name" value="NAT_SF"/>
    <property type="match status" value="1"/>
</dbReference>
<feature type="region of interest" description="Disordered" evidence="14">
    <location>
        <begin position="173"/>
        <end position="216"/>
    </location>
</feature>
<evidence type="ECO:0000256" key="13">
    <source>
        <dbReference type="ARBA" id="ARBA00049454"/>
    </source>
</evidence>
<dbReference type="PANTHER" id="PTHR42919:SF8">
    <property type="entry name" value="N-ALPHA-ACETYLTRANSFERASE 50"/>
    <property type="match status" value="1"/>
</dbReference>
<feature type="compositionally biased region" description="Polar residues" evidence="14">
    <location>
        <begin position="46"/>
        <end position="59"/>
    </location>
</feature>
<sequence length="391" mass="42453">MLAHPNLTHELAATTKSSTTPDSTTTPKTGSHPATAQSGIWKKAPLQTTLSFPKRTSPSLFEKQPRPPVQQSVTSALSTVPAARKPRRRDVGVPDEPFTKRGGPAVGGVLAWLNGSGARNSELEREGGKFTSVSPSSTSSASSSAPGHLCSHTMVASSNSLHKPVVSNRYNSAGATSKLPLPVPPSPTNGTFSTTAAGRTHTQTTTTPTTRTNTSSTTTRMIEYRTITEHNIIRLKHLNSVVFPVSYNDNFYRDVLTVHPDHLSCMAYLNSQPIGAICCRKEPLYPPADPRHTPGTNRVYIMTLGVLSPYRRLHVGSALLTRIMDSVANDYSVQELALHVQTTNAQALAFYQRHGFVKVAHVKDYYSKNKGVLPPDAWALQRAFARDCMED</sequence>
<dbReference type="FunFam" id="3.40.630.30:FF:000078">
    <property type="entry name" value="N-alpha-acetyltransferase 50"/>
    <property type="match status" value="1"/>
</dbReference>
<protein>
    <recommendedName>
        <fullName evidence="5">N-terminal methionine N(alpha)-acetyltransferase NatE</fullName>
        <ecNumber evidence="5">2.3.1.258</ecNumber>
    </recommendedName>
</protein>
<dbReference type="PROSITE" id="PS51186">
    <property type="entry name" value="GNAT"/>
    <property type="match status" value="1"/>
</dbReference>
<feature type="domain" description="N-acetyltransferase" evidence="15">
    <location>
        <begin position="222"/>
        <end position="385"/>
    </location>
</feature>
<comment type="catalytic activity">
    <reaction evidence="10">
        <text>N-terminal L-methionyl-L-valyl-[protein] + acetyl-CoA = N-terminal N(alpha)-acetyl-L-methionyl-L-valyl-[protein] + CoA + H(+)</text>
        <dbReference type="Rhea" id="RHEA:50572"/>
        <dbReference type="Rhea" id="RHEA-COMP:12730"/>
        <dbReference type="Rhea" id="RHEA-COMP:12731"/>
        <dbReference type="ChEBI" id="CHEBI:15378"/>
        <dbReference type="ChEBI" id="CHEBI:57287"/>
        <dbReference type="ChEBI" id="CHEBI:57288"/>
        <dbReference type="ChEBI" id="CHEBI:133402"/>
        <dbReference type="ChEBI" id="CHEBI:133403"/>
        <dbReference type="EC" id="2.3.1.258"/>
    </reaction>
</comment>
<feature type="region of interest" description="Disordered" evidence="14">
    <location>
        <begin position="120"/>
        <end position="148"/>
    </location>
</feature>
<dbReference type="GO" id="GO:0031415">
    <property type="term" value="C:NatA complex"/>
    <property type="evidence" value="ECO:0007669"/>
    <property type="project" value="TreeGrafter"/>
</dbReference>
<gene>
    <name evidence="16" type="ORF">PhCBS80983_g04861</name>
</gene>
<dbReference type="InterPro" id="IPR016181">
    <property type="entry name" value="Acyl_CoA_acyltransferase"/>
</dbReference>
<evidence type="ECO:0000256" key="6">
    <source>
        <dbReference type="ARBA" id="ARBA00048251"/>
    </source>
</evidence>
<dbReference type="EC" id="2.3.1.258" evidence="5"/>
<name>A0A507DW86_9FUNG</name>
<comment type="catalytic activity">
    <reaction evidence="7">
        <text>N-terminal L-methionyl-L-tyrosyl-[protein] + acetyl-CoA = N-terminal N(alpha)-acetyl-L-methionyl-L-tyrosyl-[protein] + CoA + H(+)</text>
        <dbReference type="Rhea" id="RHEA:50532"/>
        <dbReference type="Rhea" id="RHEA-COMP:12717"/>
        <dbReference type="Rhea" id="RHEA-COMP:12718"/>
        <dbReference type="ChEBI" id="CHEBI:15378"/>
        <dbReference type="ChEBI" id="CHEBI:57287"/>
        <dbReference type="ChEBI" id="CHEBI:57288"/>
        <dbReference type="ChEBI" id="CHEBI:133384"/>
        <dbReference type="ChEBI" id="CHEBI:133385"/>
        <dbReference type="EC" id="2.3.1.258"/>
    </reaction>
</comment>
<evidence type="ECO:0000256" key="11">
    <source>
        <dbReference type="ARBA" id="ARBA00049002"/>
    </source>
</evidence>